<dbReference type="EMBL" id="AMCI01002569">
    <property type="protein sequence ID" value="EJX02367.1"/>
    <property type="molecule type" value="Genomic_DNA"/>
</dbReference>
<comment type="caution">
    <text evidence="1">The sequence shown here is derived from an EMBL/GenBank/DDBJ whole genome shotgun (WGS) entry which is preliminary data.</text>
</comment>
<evidence type="ECO:0000313" key="1">
    <source>
        <dbReference type="EMBL" id="EJX02367.1"/>
    </source>
</evidence>
<proteinExistence type="predicted"/>
<dbReference type="AlphaFoldDB" id="J9G560"/>
<sequence length="49" mass="5851">MRQLPICWRGLCLRSTCREDCRRQTAGPQQSYPRCRCSYRSHQHLILEG</sequence>
<protein>
    <submittedName>
        <fullName evidence="1">Uncharacterized protein</fullName>
    </submittedName>
</protein>
<accession>J9G560</accession>
<reference evidence="1" key="1">
    <citation type="journal article" date="2012" name="PLoS ONE">
        <title>Gene sets for utilization of primary and secondary nutrition supplies in the distal gut of endangered iberian lynx.</title>
        <authorList>
            <person name="Alcaide M."/>
            <person name="Messina E."/>
            <person name="Richter M."/>
            <person name="Bargiela R."/>
            <person name="Peplies J."/>
            <person name="Huws S.A."/>
            <person name="Newbold C.J."/>
            <person name="Golyshin P.N."/>
            <person name="Simon M.A."/>
            <person name="Lopez G."/>
            <person name="Yakimov M.M."/>
            <person name="Ferrer M."/>
        </authorList>
    </citation>
    <scope>NUCLEOTIDE SEQUENCE</scope>
</reference>
<organism evidence="1">
    <name type="scientific">gut metagenome</name>
    <dbReference type="NCBI Taxonomy" id="749906"/>
    <lineage>
        <taxon>unclassified sequences</taxon>
        <taxon>metagenomes</taxon>
        <taxon>organismal metagenomes</taxon>
    </lineage>
</organism>
<gene>
    <name evidence="1" type="ORF">EVA_09528</name>
</gene>
<name>J9G560_9ZZZZ</name>